<dbReference type="Proteomes" id="UP000603457">
    <property type="component" value="Unassembled WGS sequence"/>
</dbReference>
<keyword evidence="4" id="KW-1185">Reference proteome</keyword>
<evidence type="ECO:0008006" key="5">
    <source>
        <dbReference type="Google" id="ProtNLM"/>
    </source>
</evidence>
<protein>
    <recommendedName>
        <fullName evidence="5">Superfamily II DNA and RNA helicase</fullName>
    </recommendedName>
</protein>
<evidence type="ECO:0000313" key="3">
    <source>
        <dbReference type="EMBL" id="MBD2596067.1"/>
    </source>
</evidence>
<feature type="compositionally biased region" description="Low complexity" evidence="1">
    <location>
        <begin position="235"/>
        <end position="246"/>
    </location>
</feature>
<accession>A0ABR8FZK4</accession>
<dbReference type="PROSITE" id="PS51257">
    <property type="entry name" value="PROKAR_LIPOPROTEIN"/>
    <property type="match status" value="1"/>
</dbReference>
<feature type="region of interest" description="Disordered" evidence="1">
    <location>
        <begin position="212"/>
        <end position="293"/>
    </location>
</feature>
<dbReference type="RefSeq" id="WP_190968832.1">
    <property type="nucleotide sequence ID" value="NZ_JACJTB010000023.1"/>
</dbReference>
<feature type="chain" id="PRO_5045169323" description="Superfamily II DNA and RNA helicase" evidence="2">
    <location>
        <begin position="25"/>
        <end position="293"/>
    </location>
</feature>
<feature type="signal peptide" evidence="2">
    <location>
        <begin position="1"/>
        <end position="24"/>
    </location>
</feature>
<gene>
    <name evidence="3" type="ORF">H6G74_17290</name>
</gene>
<organism evidence="3 4">
    <name type="scientific">Nostoc spongiaeforme FACHB-130</name>
    <dbReference type="NCBI Taxonomy" id="1357510"/>
    <lineage>
        <taxon>Bacteria</taxon>
        <taxon>Bacillati</taxon>
        <taxon>Cyanobacteriota</taxon>
        <taxon>Cyanophyceae</taxon>
        <taxon>Nostocales</taxon>
        <taxon>Nostocaceae</taxon>
        <taxon>Nostoc</taxon>
    </lineage>
</organism>
<keyword evidence="2" id="KW-0732">Signal</keyword>
<reference evidence="3 4" key="1">
    <citation type="journal article" date="2020" name="ISME J.">
        <title>Comparative genomics reveals insights into cyanobacterial evolution and habitat adaptation.</title>
        <authorList>
            <person name="Chen M.Y."/>
            <person name="Teng W.K."/>
            <person name="Zhao L."/>
            <person name="Hu C.X."/>
            <person name="Zhou Y.K."/>
            <person name="Han B.P."/>
            <person name="Song L.R."/>
            <person name="Shu W.S."/>
        </authorList>
    </citation>
    <scope>NUCLEOTIDE SEQUENCE [LARGE SCALE GENOMIC DNA]</scope>
    <source>
        <strain evidence="3 4">FACHB-130</strain>
    </source>
</reference>
<sequence>MIMTILRKFTVVVLALSLCITTVACGGGEQTTPTGRNVSQTSTATKLSDGQYQVQQATYDDGTGEYTLFLLNSTPPTFTTENLQMARLTDDEIKAGKKSYLKVEKGQPALYLTEDFKIEYVHNVTQTQTNPQTGRQETVVVRQENSFWSPFAGSLAGSIAGQAIGSLLFRPQYYVPPVYQPGGLTGFGGYGSSYDQAVSSYRSRYNAPPAAVRNRTAFRTTGNIRNTYPSGSNVRTTTPTRTTNRPSGSGYGASELQPSGKSSTTRRNSGSSFGSGGRSRTPSRSGGFGSRRR</sequence>
<feature type="compositionally biased region" description="Low complexity" evidence="1">
    <location>
        <begin position="259"/>
        <end position="285"/>
    </location>
</feature>
<proteinExistence type="predicted"/>
<evidence type="ECO:0000256" key="1">
    <source>
        <dbReference type="SAM" id="MobiDB-lite"/>
    </source>
</evidence>
<dbReference type="EMBL" id="JACJTB010000023">
    <property type="protein sequence ID" value="MBD2596067.1"/>
    <property type="molecule type" value="Genomic_DNA"/>
</dbReference>
<comment type="caution">
    <text evidence="3">The sequence shown here is derived from an EMBL/GenBank/DDBJ whole genome shotgun (WGS) entry which is preliminary data.</text>
</comment>
<feature type="compositionally biased region" description="Polar residues" evidence="1">
    <location>
        <begin position="217"/>
        <end position="234"/>
    </location>
</feature>
<name>A0ABR8FZK4_9NOSO</name>
<evidence type="ECO:0000256" key="2">
    <source>
        <dbReference type="SAM" id="SignalP"/>
    </source>
</evidence>
<evidence type="ECO:0000313" key="4">
    <source>
        <dbReference type="Proteomes" id="UP000603457"/>
    </source>
</evidence>